<protein>
    <submittedName>
        <fullName evidence="2">Uncharacterized protein</fullName>
    </submittedName>
</protein>
<evidence type="ECO:0000256" key="1">
    <source>
        <dbReference type="SAM" id="Phobius"/>
    </source>
</evidence>
<dbReference type="EMBL" id="PEUA01000008">
    <property type="protein sequence ID" value="PIV43613.1"/>
    <property type="molecule type" value="Genomic_DNA"/>
</dbReference>
<accession>A0A2M7D8N3</accession>
<proteinExistence type="predicted"/>
<name>A0A2M7D8N3_9BACT</name>
<organism evidence="2 3">
    <name type="scientific">Candidatus Nealsonbacteria bacterium CG02_land_8_20_14_3_00_40_11</name>
    <dbReference type="NCBI Taxonomy" id="1974700"/>
    <lineage>
        <taxon>Bacteria</taxon>
        <taxon>Candidatus Nealsoniibacteriota</taxon>
    </lineage>
</organism>
<keyword evidence="1" id="KW-1133">Transmembrane helix</keyword>
<reference evidence="3" key="1">
    <citation type="submission" date="2017-09" db="EMBL/GenBank/DDBJ databases">
        <title>Depth-based differentiation of microbial function through sediment-hosted aquifers and enrichment of novel symbionts in the deep terrestrial subsurface.</title>
        <authorList>
            <person name="Probst A.J."/>
            <person name="Ladd B."/>
            <person name="Jarett J.K."/>
            <person name="Geller-Mcgrath D.E."/>
            <person name="Sieber C.M.K."/>
            <person name="Emerson J.B."/>
            <person name="Anantharaman K."/>
            <person name="Thomas B.C."/>
            <person name="Malmstrom R."/>
            <person name="Stieglmeier M."/>
            <person name="Klingl A."/>
            <person name="Woyke T."/>
            <person name="Ryan C.M."/>
            <person name="Banfield J.F."/>
        </authorList>
    </citation>
    <scope>NUCLEOTIDE SEQUENCE [LARGE SCALE GENOMIC DNA]</scope>
</reference>
<keyword evidence="1" id="KW-0812">Transmembrane</keyword>
<evidence type="ECO:0000313" key="3">
    <source>
        <dbReference type="Proteomes" id="UP000230304"/>
    </source>
</evidence>
<gene>
    <name evidence="2" type="ORF">COS26_00340</name>
</gene>
<sequence>MAIVFLQEKKTQKNLIFIFGIALIITVFVIWQGFFKKEKTTTLVEETLALPQKEVKINFETFKDPLLEKLQSFTEISPLKETPGRENPFISY</sequence>
<dbReference type="Proteomes" id="UP000230304">
    <property type="component" value="Unassembled WGS sequence"/>
</dbReference>
<dbReference type="AlphaFoldDB" id="A0A2M7D8N3"/>
<keyword evidence="1" id="KW-0472">Membrane</keyword>
<feature type="transmembrane region" description="Helical" evidence="1">
    <location>
        <begin position="15"/>
        <end position="35"/>
    </location>
</feature>
<evidence type="ECO:0000313" key="2">
    <source>
        <dbReference type="EMBL" id="PIV43613.1"/>
    </source>
</evidence>
<comment type="caution">
    <text evidence="2">The sequence shown here is derived from an EMBL/GenBank/DDBJ whole genome shotgun (WGS) entry which is preliminary data.</text>
</comment>